<accession>G8R4L9</accession>
<dbReference type="EMBL" id="CP003156">
    <property type="protein sequence ID" value="AEV32108.1"/>
    <property type="molecule type" value="Genomic_DNA"/>
</dbReference>
<dbReference type="AlphaFoldDB" id="G8R4L9"/>
<name>G8R4L9_OWEHD</name>
<reference evidence="1 2" key="1">
    <citation type="journal article" date="2012" name="Stand. Genomic Sci.">
        <title>Genome sequence of the orange-pigmented seawater bacterium Owenweeksia hongkongensis type strain (UST20020801(T)).</title>
        <authorList>
            <person name="Riedel T."/>
            <person name="Held B."/>
            <person name="Nolan M."/>
            <person name="Lucas S."/>
            <person name="Lapidus A."/>
            <person name="Tice H."/>
            <person name="Del Rio T.G."/>
            <person name="Cheng J.F."/>
            <person name="Han C."/>
            <person name="Tapia R."/>
            <person name="Goodwin L.A."/>
            <person name="Pitluck S."/>
            <person name="Liolios K."/>
            <person name="Mavromatis K."/>
            <person name="Pagani I."/>
            <person name="Ivanova N."/>
            <person name="Mikhailova N."/>
            <person name="Pati A."/>
            <person name="Chen A."/>
            <person name="Palaniappan K."/>
            <person name="Rohde M."/>
            <person name="Tindall B.J."/>
            <person name="Detter J.C."/>
            <person name="Goker M."/>
            <person name="Woyke T."/>
            <person name="Bristow J."/>
            <person name="Eisen J.A."/>
            <person name="Markowitz V."/>
            <person name="Hugenholtz P."/>
            <person name="Klenk H.P."/>
            <person name="Kyrpides N.C."/>
        </authorList>
    </citation>
    <scope>NUCLEOTIDE SEQUENCE</scope>
    <source>
        <strain evidence="2">DSM 17368 / JCM 12287 / NRRL B-23963</strain>
    </source>
</reference>
<evidence type="ECO:0000313" key="2">
    <source>
        <dbReference type="Proteomes" id="UP000005631"/>
    </source>
</evidence>
<protein>
    <submittedName>
        <fullName evidence="1">Uncharacterized protein</fullName>
    </submittedName>
</protein>
<dbReference type="Proteomes" id="UP000005631">
    <property type="component" value="Chromosome"/>
</dbReference>
<keyword evidence="2" id="KW-1185">Reference proteome</keyword>
<sequence length="184" mass="21048">MVAVCIFIYRPPSESVYASILAAVRQNHPCFTVYVALINPIAREQESYLEKFCNSLPNVWLLNRRTSNQWQSNTWKLFLEDLHENVEYIFALNDGTIIGEGCLESAVKLIKESDLTLAQFAHSYWGTLNLTIARSQDFQANFCTNILKMKALDSIENLCEIKFPDWQELRLRLDAAGHKVAVMG</sequence>
<organism evidence="1 2">
    <name type="scientific">Owenweeksia hongkongensis (strain DSM 17368 / CIP 108786 / JCM 12287 / NRRL B-23963 / UST20020801)</name>
    <dbReference type="NCBI Taxonomy" id="926562"/>
    <lineage>
        <taxon>Bacteria</taxon>
        <taxon>Pseudomonadati</taxon>
        <taxon>Bacteroidota</taxon>
        <taxon>Flavobacteriia</taxon>
        <taxon>Flavobacteriales</taxon>
        <taxon>Owenweeksiaceae</taxon>
        <taxon>Owenweeksia</taxon>
    </lineage>
</organism>
<dbReference type="eggNOG" id="COG1215">
    <property type="taxonomic scope" value="Bacteria"/>
</dbReference>
<proteinExistence type="predicted"/>
<dbReference type="SUPFAM" id="SSF53448">
    <property type="entry name" value="Nucleotide-diphospho-sugar transferases"/>
    <property type="match status" value="1"/>
</dbReference>
<dbReference type="InterPro" id="IPR029044">
    <property type="entry name" value="Nucleotide-diphossugar_trans"/>
</dbReference>
<evidence type="ECO:0000313" key="1">
    <source>
        <dbReference type="EMBL" id="AEV32108.1"/>
    </source>
</evidence>
<gene>
    <name evidence="1" type="ordered locus">Oweho_1102</name>
</gene>
<dbReference type="HOGENOM" id="CLU_1466823_0_0_10"/>
<dbReference type="KEGG" id="oho:Oweho_1102"/>